<keyword evidence="2" id="KW-0547">Nucleotide-binding</keyword>
<keyword evidence="3 5" id="KW-0067">ATP-binding</keyword>
<feature type="domain" description="ABC transporter" evidence="4">
    <location>
        <begin position="9"/>
        <end position="238"/>
    </location>
</feature>
<dbReference type="Pfam" id="PF00005">
    <property type="entry name" value="ABC_tran"/>
    <property type="match status" value="1"/>
</dbReference>
<organism evidence="5 6">
    <name type="scientific">Velamenicoccus archaeovorus</name>
    <dbReference type="NCBI Taxonomy" id="1930593"/>
    <lineage>
        <taxon>Bacteria</taxon>
        <taxon>Pseudomonadati</taxon>
        <taxon>Candidatus Omnitrophota</taxon>
        <taxon>Candidatus Velamenicoccus</taxon>
    </lineage>
</organism>
<dbReference type="InterPro" id="IPR003593">
    <property type="entry name" value="AAA+_ATPase"/>
</dbReference>
<dbReference type="PANTHER" id="PTHR43038:SF3">
    <property type="entry name" value="ABC TRANSPORTER G FAMILY MEMBER 20 ISOFORM X1"/>
    <property type="match status" value="1"/>
</dbReference>
<proteinExistence type="predicted"/>
<dbReference type="OrthoDB" id="9805130at2"/>
<dbReference type="Pfam" id="PF13732">
    <property type="entry name" value="DrrA1-3_C"/>
    <property type="match status" value="1"/>
</dbReference>
<name>A0A410P2E2_VELA1</name>
<gene>
    <name evidence="5" type="ORF">BU251_00750</name>
</gene>
<dbReference type="PROSITE" id="PS50893">
    <property type="entry name" value="ABC_TRANSPORTER_2"/>
    <property type="match status" value="1"/>
</dbReference>
<dbReference type="RefSeq" id="WP_128699003.1">
    <property type="nucleotide sequence ID" value="NZ_CP019384.1"/>
</dbReference>
<sequence length="317" mass="34933">MNSAPDIIVSVRDLEKKFGSFTAVNKVNFEVCRGEIFGFLGPNGAGKSTTIRMLCGIYAPTSGSGTVGGFDIINEQGKIKENIGYMSQKFSLYDDLTVEENIDFYSGIYNIPHDKRKERKEEVIRLAGLEDFRTRPTKVISGGWKQRLALGCALIHHPRMLFLDEPTSGVDPITRANFWAIIKDLANNGVTIFVTTHYMDEAENCDRMVLIYHGTIIAMGTPAEMKTKFMKNDVLEIVVGAAQDWIDGLDALETVKEAALFGANIHAVVYDAAKAIPALKAYLASKGADVGDIHKIMPSLEDVFVSAIENYDKEHAS</sequence>
<accession>A0A410P2E2</accession>
<evidence type="ECO:0000256" key="3">
    <source>
        <dbReference type="ARBA" id="ARBA00022840"/>
    </source>
</evidence>
<dbReference type="Gene3D" id="3.40.50.300">
    <property type="entry name" value="P-loop containing nucleotide triphosphate hydrolases"/>
    <property type="match status" value="1"/>
</dbReference>
<dbReference type="SMART" id="SM00382">
    <property type="entry name" value="AAA"/>
    <property type="match status" value="1"/>
</dbReference>
<dbReference type="InterPro" id="IPR017871">
    <property type="entry name" value="ABC_transporter-like_CS"/>
</dbReference>
<keyword evidence="6" id="KW-1185">Reference proteome</keyword>
<keyword evidence="1" id="KW-0813">Transport</keyword>
<evidence type="ECO:0000313" key="6">
    <source>
        <dbReference type="Proteomes" id="UP000287243"/>
    </source>
</evidence>
<dbReference type="PANTHER" id="PTHR43038">
    <property type="entry name" value="ATP-BINDING CASSETTE, SUB-FAMILY H, MEMBER 1"/>
    <property type="match status" value="1"/>
</dbReference>
<evidence type="ECO:0000259" key="4">
    <source>
        <dbReference type="PROSITE" id="PS50893"/>
    </source>
</evidence>
<dbReference type="GO" id="GO:0016887">
    <property type="term" value="F:ATP hydrolysis activity"/>
    <property type="evidence" value="ECO:0007669"/>
    <property type="project" value="InterPro"/>
</dbReference>
<evidence type="ECO:0000256" key="1">
    <source>
        <dbReference type="ARBA" id="ARBA00022448"/>
    </source>
</evidence>
<dbReference type="Proteomes" id="UP000287243">
    <property type="component" value="Chromosome"/>
</dbReference>
<dbReference type="EMBL" id="CP019384">
    <property type="protein sequence ID" value="QAT16365.1"/>
    <property type="molecule type" value="Genomic_DNA"/>
</dbReference>
<dbReference type="GO" id="GO:0005524">
    <property type="term" value="F:ATP binding"/>
    <property type="evidence" value="ECO:0007669"/>
    <property type="project" value="UniProtKB-KW"/>
</dbReference>
<dbReference type="PROSITE" id="PS00211">
    <property type="entry name" value="ABC_TRANSPORTER_1"/>
    <property type="match status" value="1"/>
</dbReference>
<dbReference type="InterPro" id="IPR003439">
    <property type="entry name" value="ABC_transporter-like_ATP-bd"/>
</dbReference>
<reference evidence="5 6" key="1">
    <citation type="submission" date="2017-01" db="EMBL/GenBank/DDBJ databases">
        <title>First insights into the biology of 'candidatus Vampirococcus archaeovorus'.</title>
        <authorList>
            <person name="Kizina J."/>
            <person name="Jordan S."/>
            <person name="Stueber K."/>
            <person name="Reinhardt R."/>
            <person name="Harder J."/>
        </authorList>
    </citation>
    <scope>NUCLEOTIDE SEQUENCE [LARGE SCALE GENOMIC DNA]</scope>
    <source>
        <strain evidence="5 6">LiM</strain>
    </source>
</reference>
<evidence type="ECO:0000256" key="2">
    <source>
        <dbReference type="ARBA" id="ARBA00022741"/>
    </source>
</evidence>
<protein>
    <submittedName>
        <fullName evidence="5">Multidrug ABC transporter ATP-binding protein</fullName>
    </submittedName>
</protein>
<dbReference type="InterPro" id="IPR025302">
    <property type="entry name" value="DrrA1/2-like_C"/>
</dbReference>
<dbReference type="SUPFAM" id="SSF52540">
    <property type="entry name" value="P-loop containing nucleoside triphosphate hydrolases"/>
    <property type="match status" value="1"/>
</dbReference>
<dbReference type="InterPro" id="IPR027417">
    <property type="entry name" value="P-loop_NTPase"/>
</dbReference>
<evidence type="ECO:0000313" key="5">
    <source>
        <dbReference type="EMBL" id="QAT16365.1"/>
    </source>
</evidence>
<dbReference type="KEGG" id="vai:BU251_00750"/>
<dbReference type="AlphaFoldDB" id="A0A410P2E2"/>